<dbReference type="AlphaFoldDB" id="X0UFA2"/>
<gene>
    <name evidence="1" type="ORF">S01H1_20229</name>
</gene>
<organism evidence="1">
    <name type="scientific">marine sediment metagenome</name>
    <dbReference type="NCBI Taxonomy" id="412755"/>
    <lineage>
        <taxon>unclassified sequences</taxon>
        <taxon>metagenomes</taxon>
        <taxon>ecological metagenomes</taxon>
    </lineage>
</organism>
<proteinExistence type="predicted"/>
<protein>
    <submittedName>
        <fullName evidence="1">Uncharacterized protein</fullName>
    </submittedName>
</protein>
<dbReference type="EMBL" id="BARS01011037">
    <property type="protein sequence ID" value="GAF99067.1"/>
    <property type="molecule type" value="Genomic_DNA"/>
</dbReference>
<reference evidence="1" key="1">
    <citation type="journal article" date="2014" name="Front. Microbiol.">
        <title>High frequency of phylogenetically diverse reductive dehalogenase-homologous genes in deep subseafloor sedimentary metagenomes.</title>
        <authorList>
            <person name="Kawai M."/>
            <person name="Futagami T."/>
            <person name="Toyoda A."/>
            <person name="Takaki Y."/>
            <person name="Nishi S."/>
            <person name="Hori S."/>
            <person name="Arai W."/>
            <person name="Tsubouchi T."/>
            <person name="Morono Y."/>
            <person name="Uchiyama I."/>
            <person name="Ito T."/>
            <person name="Fujiyama A."/>
            <person name="Inagaki F."/>
            <person name="Takami H."/>
        </authorList>
    </citation>
    <scope>NUCLEOTIDE SEQUENCE</scope>
    <source>
        <strain evidence="1">Expedition CK06-06</strain>
    </source>
</reference>
<accession>X0UFA2</accession>
<sequence>MKRISEDKIAEVAVVCWVALEEHERMSFRLVANEQLESCHQELWEFIAEIEKLDSTLCVHEYEPNLITVGRLRTKHLIEDCRACKWQALKEKLRR</sequence>
<evidence type="ECO:0000313" key="1">
    <source>
        <dbReference type="EMBL" id="GAF99067.1"/>
    </source>
</evidence>
<comment type="caution">
    <text evidence="1">The sequence shown here is derived from an EMBL/GenBank/DDBJ whole genome shotgun (WGS) entry which is preliminary data.</text>
</comment>
<name>X0UFA2_9ZZZZ</name>